<keyword evidence="2" id="KW-1185">Reference proteome</keyword>
<name>A0A176WEC1_MARPO</name>
<evidence type="ECO:0000313" key="1">
    <source>
        <dbReference type="EMBL" id="OAE31467.1"/>
    </source>
</evidence>
<sequence length="146" mass="15584">MPVDQIDGPNCARQVALGGSFHAKPLPSINHADTHPRGLAVDDNERSHAKRIANFAIPNFKLAPSLASTVLKWMKARRSLRGLSGADRSGRGWCSVGVPKSHWELDKAAAAAAATRATDDDDFDLYPVTERPGAFLAGGRTCPALN</sequence>
<comment type="caution">
    <text evidence="1">The sequence shown here is derived from an EMBL/GenBank/DDBJ whole genome shotgun (WGS) entry which is preliminary data.</text>
</comment>
<protein>
    <submittedName>
        <fullName evidence="1">Uncharacterized protein</fullName>
    </submittedName>
</protein>
<proteinExistence type="predicted"/>
<reference evidence="1" key="1">
    <citation type="submission" date="2016-03" db="EMBL/GenBank/DDBJ databases">
        <title>Mechanisms controlling the formation of the plant cell surface in tip-growing cells are functionally conserved among land plants.</title>
        <authorList>
            <person name="Honkanen S."/>
            <person name="Jones V.A."/>
            <person name="Morieri G."/>
            <person name="Champion C."/>
            <person name="Hetherington A.J."/>
            <person name="Kelly S."/>
            <person name="Saint-Marcoux D."/>
            <person name="Proust H."/>
            <person name="Prescott H."/>
            <person name="Dolan L."/>
        </authorList>
    </citation>
    <scope>NUCLEOTIDE SEQUENCE [LARGE SCALE GENOMIC DNA]</scope>
    <source>
        <tissue evidence="1">Whole gametophyte</tissue>
    </source>
</reference>
<gene>
    <name evidence="1" type="ORF">AXG93_3128s1040</name>
</gene>
<evidence type="ECO:0000313" key="2">
    <source>
        <dbReference type="Proteomes" id="UP000077202"/>
    </source>
</evidence>
<dbReference type="EMBL" id="LVLJ01001092">
    <property type="protein sequence ID" value="OAE31467.1"/>
    <property type="molecule type" value="Genomic_DNA"/>
</dbReference>
<organism evidence="1 2">
    <name type="scientific">Marchantia polymorpha subsp. ruderalis</name>
    <dbReference type="NCBI Taxonomy" id="1480154"/>
    <lineage>
        <taxon>Eukaryota</taxon>
        <taxon>Viridiplantae</taxon>
        <taxon>Streptophyta</taxon>
        <taxon>Embryophyta</taxon>
        <taxon>Marchantiophyta</taxon>
        <taxon>Marchantiopsida</taxon>
        <taxon>Marchantiidae</taxon>
        <taxon>Marchantiales</taxon>
        <taxon>Marchantiaceae</taxon>
        <taxon>Marchantia</taxon>
    </lineage>
</organism>
<dbReference type="AlphaFoldDB" id="A0A176WEC1"/>
<accession>A0A176WEC1</accession>
<dbReference type="Proteomes" id="UP000077202">
    <property type="component" value="Unassembled WGS sequence"/>
</dbReference>